<dbReference type="AlphaFoldDB" id="A0A183CW21"/>
<feature type="coiled-coil region" evidence="1">
    <location>
        <begin position="29"/>
        <end position="145"/>
    </location>
</feature>
<proteinExistence type="predicted"/>
<dbReference type="Proteomes" id="UP000271098">
    <property type="component" value="Unassembled WGS sequence"/>
</dbReference>
<evidence type="ECO:0000313" key="3">
    <source>
        <dbReference type="Proteomes" id="UP000271098"/>
    </source>
</evidence>
<dbReference type="Gene3D" id="1.10.287.1490">
    <property type="match status" value="1"/>
</dbReference>
<sequence>MGKLRYLLQQKDEQLVQKSKEEAEQQSRISEFEKQFKHCTDENAELRTQLHNCAESLKQHQENRTKEAEEVKSLEKENMRLQKEYSAALNEIQRLKDDIRPAVKTDLERRFEEYRYRLSCALQTVHEYEDEVSKLRSRVAELESERRDRRSGNDKELEQLHEYTGQLEEQFTAQVGIIEALKRRIVQQKTLADFLSSMAENGELSLSKIEDKLARFRLSQQDEGNCQLMDAVQKLLRFISTNYGYGYKVLPTALS</sequence>
<dbReference type="WBParaSite" id="GPUH_0000066201-mRNA-1">
    <property type="protein sequence ID" value="GPUH_0000066201-mRNA-1"/>
    <property type="gene ID" value="GPUH_0000066201"/>
</dbReference>
<accession>A0A183CW21</accession>
<evidence type="ECO:0000256" key="1">
    <source>
        <dbReference type="SAM" id="Coils"/>
    </source>
</evidence>
<evidence type="ECO:0000313" key="2">
    <source>
        <dbReference type="EMBL" id="VDK28476.1"/>
    </source>
</evidence>
<evidence type="ECO:0000313" key="4">
    <source>
        <dbReference type="WBParaSite" id="GPUH_0000066201-mRNA-1"/>
    </source>
</evidence>
<organism evidence="4">
    <name type="scientific">Gongylonema pulchrum</name>
    <dbReference type="NCBI Taxonomy" id="637853"/>
    <lineage>
        <taxon>Eukaryota</taxon>
        <taxon>Metazoa</taxon>
        <taxon>Ecdysozoa</taxon>
        <taxon>Nematoda</taxon>
        <taxon>Chromadorea</taxon>
        <taxon>Rhabditida</taxon>
        <taxon>Spirurina</taxon>
        <taxon>Spiruromorpha</taxon>
        <taxon>Spiruroidea</taxon>
        <taxon>Gongylonematidae</taxon>
        <taxon>Gongylonema</taxon>
    </lineage>
</organism>
<keyword evidence="3" id="KW-1185">Reference proteome</keyword>
<protein>
    <submittedName>
        <fullName evidence="4">GRIP domain-containing protein</fullName>
    </submittedName>
</protein>
<reference evidence="4" key="1">
    <citation type="submission" date="2016-06" db="UniProtKB">
        <authorList>
            <consortium name="WormBaseParasite"/>
        </authorList>
    </citation>
    <scope>IDENTIFICATION</scope>
</reference>
<gene>
    <name evidence="2" type="ORF">GPUH_LOCUS662</name>
</gene>
<reference evidence="2 3" key="2">
    <citation type="submission" date="2018-11" db="EMBL/GenBank/DDBJ databases">
        <authorList>
            <consortium name="Pathogen Informatics"/>
        </authorList>
    </citation>
    <scope>NUCLEOTIDE SEQUENCE [LARGE SCALE GENOMIC DNA]</scope>
</reference>
<dbReference type="OrthoDB" id="5850759at2759"/>
<keyword evidence="1" id="KW-0175">Coiled coil</keyword>
<dbReference type="EMBL" id="UYRT01000637">
    <property type="protein sequence ID" value="VDK28476.1"/>
    <property type="molecule type" value="Genomic_DNA"/>
</dbReference>
<name>A0A183CW21_9BILA</name>